<evidence type="ECO:0000313" key="3">
    <source>
        <dbReference type="Proteomes" id="UP000749646"/>
    </source>
</evidence>
<evidence type="ECO:0000313" key="2">
    <source>
        <dbReference type="EMBL" id="KAF9945363.1"/>
    </source>
</evidence>
<feature type="region of interest" description="Disordered" evidence="1">
    <location>
        <begin position="60"/>
        <end position="89"/>
    </location>
</feature>
<comment type="caution">
    <text evidence="2">The sequence shown here is derived from an EMBL/GenBank/DDBJ whole genome shotgun (WGS) entry which is preliminary data.</text>
</comment>
<dbReference type="OrthoDB" id="3009231at2759"/>
<sequence length="182" mass="19494">MTLTAGPPPPLPASEQEFLQSLFALRYKNRSELIQNLALGHDESLLPLLEELLATQPAVHSIPVPRPPKSETDLNADGGNPAPEVDDQTLHFPQTNASSRYTQRNAGIIMAATLAHKGSQRAVALLLANLNHPHQLGKKLIVQCLATYATDQDILTATANSAPAVRGRREDGGVSSASHYSP</sequence>
<reference evidence="2" key="1">
    <citation type="journal article" date="2020" name="Fungal Divers.">
        <title>Resolving the Mortierellaceae phylogeny through synthesis of multi-gene phylogenetics and phylogenomics.</title>
        <authorList>
            <person name="Vandepol N."/>
            <person name="Liber J."/>
            <person name="Desiro A."/>
            <person name="Na H."/>
            <person name="Kennedy M."/>
            <person name="Barry K."/>
            <person name="Grigoriev I.V."/>
            <person name="Miller A.N."/>
            <person name="O'Donnell K."/>
            <person name="Stajich J.E."/>
            <person name="Bonito G."/>
        </authorList>
    </citation>
    <scope>NUCLEOTIDE SEQUENCE</scope>
    <source>
        <strain evidence="2">MES-2147</strain>
    </source>
</reference>
<keyword evidence="3" id="KW-1185">Reference proteome</keyword>
<proteinExistence type="predicted"/>
<evidence type="ECO:0000256" key="1">
    <source>
        <dbReference type="SAM" id="MobiDB-lite"/>
    </source>
</evidence>
<dbReference type="Proteomes" id="UP000749646">
    <property type="component" value="Unassembled WGS sequence"/>
</dbReference>
<gene>
    <name evidence="2" type="ORF">BGZ65_010843</name>
</gene>
<feature type="region of interest" description="Disordered" evidence="1">
    <location>
        <begin position="162"/>
        <end position="182"/>
    </location>
</feature>
<dbReference type="EMBL" id="JAAAHW010008029">
    <property type="protein sequence ID" value="KAF9945363.1"/>
    <property type="molecule type" value="Genomic_DNA"/>
</dbReference>
<protein>
    <submittedName>
        <fullName evidence="2">Uncharacterized protein</fullName>
    </submittedName>
</protein>
<dbReference type="AlphaFoldDB" id="A0A9P6IRP5"/>
<organism evidence="2 3">
    <name type="scientific">Modicella reniformis</name>
    <dbReference type="NCBI Taxonomy" id="1440133"/>
    <lineage>
        <taxon>Eukaryota</taxon>
        <taxon>Fungi</taxon>
        <taxon>Fungi incertae sedis</taxon>
        <taxon>Mucoromycota</taxon>
        <taxon>Mortierellomycotina</taxon>
        <taxon>Mortierellomycetes</taxon>
        <taxon>Mortierellales</taxon>
        <taxon>Mortierellaceae</taxon>
        <taxon>Modicella</taxon>
    </lineage>
</organism>
<accession>A0A9P6IRP5</accession>
<name>A0A9P6IRP5_9FUNG</name>